<keyword evidence="8" id="KW-0863">Zinc-finger</keyword>
<dbReference type="EMBL" id="UINC01001360">
    <property type="protein sequence ID" value="SUZ78601.1"/>
    <property type="molecule type" value="Genomic_DNA"/>
</dbReference>
<dbReference type="PROSITE" id="PS50893">
    <property type="entry name" value="ABC_TRANSPORTER_2"/>
    <property type="match status" value="1"/>
</dbReference>
<dbReference type="GO" id="GO:0003677">
    <property type="term" value="F:DNA binding"/>
    <property type="evidence" value="ECO:0007669"/>
    <property type="project" value="UniProtKB-KW"/>
</dbReference>
<evidence type="ECO:0000256" key="13">
    <source>
        <dbReference type="ARBA" id="ARBA00023204"/>
    </source>
</evidence>
<dbReference type="GO" id="GO:0005524">
    <property type="term" value="F:ATP binding"/>
    <property type="evidence" value="ECO:0007669"/>
    <property type="project" value="UniProtKB-KW"/>
</dbReference>
<dbReference type="NCBIfam" id="TIGR00630">
    <property type="entry name" value="uvra"/>
    <property type="match status" value="1"/>
</dbReference>
<keyword evidence="13" id="KW-0234">DNA repair</keyword>
<sequence length="937" mass="102637">MRDPIRIRGARQHNLKNIDLDLPRRCLTVITGPSGSGKSSLALDTLFAEGQRRYVESLSTYAKQFLERMEKPHVDAVEGISPAVAIEQKNPTKSSRSTVGTATEVYDYLRLLWSRVGHTHCPECDRRVRPDTVSEAVDQVLSLPEGTRIQVCFPLPRSSEVTHEAIVSNLRAMGFLRLVADGVALDLSGPEAAEAKGLDVDLSGESELLVVVDRLKVQLSLRDRLADSLGTCFVEGDGEAIVVAVIETEERRLLFTERFRCPDHPQVTFTDPSPQLFSFNNPYGTCQLCTGFGATLDYDVDLVVPSGEVSLADGAVDPWAKPRYRREREKLKTFAIDEGVSIYSPWEELSEEFRSKVMFGTKGFRGVIPFLVSKEKKRYKQYIRVFLRQYQSPNTCRSCGGSRIRPEALWVRVGGCPISQVSALPLEELGPWLDGLQLSKMEEQVAETILRELKSRVAFLCDVGLGYLALARQTRTLSGGEAQRINLANSLGAALVETLYILDEPTIGLHPKDTSALLDLIKRLRNAGNTVVVVEHDTQAIRSADHIVELGPASGEQGGEVVFEGPPEELETKDTSTGRYISGRFSGPSRQTRRRVNGASIFLKGARLHNLKGIDVEIPLGTLTAVTGVSGSGKSTLVHDVLYRAAERELGGVSSVKEHLGEVTGEYSELKGLTGLEAVVLVDQSPIGRTPRSNPATYIKAWEHIRKLFASHHLARERGYGPGHFSFNVSGGRCEVCKGAGQVKIEMVFMADVYVGCDTCGGARYNRELLEVRIRGKNVSEILELTVTEAIRFFIRERKLGQKLWQLEQVGLGYLRLGQAATTLSGGEAQRLKIAREFTSAAGRRGRKLYILDEPTTGLSGEDVAKLLEVLDRLVGGGNTVVVIEHNLDVVSAADWVIDLGPGAGARGGEVVAMGTPERVAKVPESVTGHYLVDLLS</sequence>
<evidence type="ECO:0000256" key="2">
    <source>
        <dbReference type="ARBA" id="ARBA00022490"/>
    </source>
</evidence>
<dbReference type="PANTHER" id="PTHR43152">
    <property type="entry name" value="UVRABC SYSTEM PROTEIN A"/>
    <property type="match status" value="1"/>
</dbReference>
<dbReference type="InterPro" id="IPR027417">
    <property type="entry name" value="P-loop_NTPase"/>
</dbReference>
<keyword evidence="5" id="KW-0547">Nucleotide-binding</keyword>
<evidence type="ECO:0000256" key="10">
    <source>
        <dbReference type="ARBA" id="ARBA00022840"/>
    </source>
</evidence>
<evidence type="ECO:0000256" key="7">
    <source>
        <dbReference type="ARBA" id="ARBA00022769"/>
    </source>
</evidence>
<dbReference type="GO" id="GO:0008270">
    <property type="term" value="F:zinc ion binding"/>
    <property type="evidence" value="ECO:0007669"/>
    <property type="project" value="UniProtKB-KW"/>
</dbReference>
<dbReference type="InterPro" id="IPR041102">
    <property type="entry name" value="UvrA_inter"/>
</dbReference>
<protein>
    <recommendedName>
        <fullName evidence="14">ABC transporter domain-containing protein</fullName>
    </recommendedName>
</protein>
<dbReference type="InterPro" id="IPR013815">
    <property type="entry name" value="ATP_grasp_subdomain_1"/>
</dbReference>
<name>A0A381QGY3_9ZZZZ</name>
<dbReference type="SUPFAM" id="SSF52540">
    <property type="entry name" value="P-loop containing nucleoside triphosphate hydrolases"/>
    <property type="match status" value="2"/>
</dbReference>
<dbReference type="InterPro" id="IPR041552">
    <property type="entry name" value="UvrA_DNA-bd"/>
</dbReference>
<reference evidence="15" key="1">
    <citation type="submission" date="2018-05" db="EMBL/GenBank/DDBJ databases">
        <authorList>
            <person name="Lanie J.A."/>
            <person name="Ng W.-L."/>
            <person name="Kazmierczak K.M."/>
            <person name="Andrzejewski T.M."/>
            <person name="Davidsen T.M."/>
            <person name="Wayne K.J."/>
            <person name="Tettelin H."/>
            <person name="Glass J.I."/>
            <person name="Rusch D."/>
            <person name="Podicherti R."/>
            <person name="Tsui H.-C.T."/>
            <person name="Winkler M.E."/>
        </authorList>
    </citation>
    <scope>NUCLEOTIDE SEQUENCE</scope>
</reference>
<organism evidence="15">
    <name type="scientific">marine metagenome</name>
    <dbReference type="NCBI Taxonomy" id="408172"/>
    <lineage>
        <taxon>unclassified sequences</taxon>
        <taxon>metagenomes</taxon>
        <taxon>ecological metagenomes</taxon>
    </lineage>
</organism>
<keyword evidence="9" id="KW-0862">Zinc</keyword>
<evidence type="ECO:0000256" key="11">
    <source>
        <dbReference type="ARBA" id="ARBA00022881"/>
    </source>
</evidence>
<dbReference type="InterPro" id="IPR017871">
    <property type="entry name" value="ABC_transporter-like_CS"/>
</dbReference>
<evidence type="ECO:0000256" key="8">
    <source>
        <dbReference type="ARBA" id="ARBA00022771"/>
    </source>
</evidence>
<dbReference type="InterPro" id="IPR003593">
    <property type="entry name" value="AAA+_ATPase"/>
</dbReference>
<dbReference type="Gene3D" id="1.10.8.280">
    <property type="entry name" value="ABC transporter ATPase domain-like"/>
    <property type="match status" value="1"/>
</dbReference>
<evidence type="ECO:0000256" key="3">
    <source>
        <dbReference type="ARBA" id="ARBA00022723"/>
    </source>
</evidence>
<keyword evidence="3" id="KW-0479">Metal-binding</keyword>
<gene>
    <name evidence="15" type="ORF">METZ01_LOCUS31455</name>
</gene>
<evidence type="ECO:0000313" key="15">
    <source>
        <dbReference type="EMBL" id="SUZ78601.1"/>
    </source>
</evidence>
<comment type="subcellular location">
    <subcellularLocation>
        <location evidence="1">Cytoplasm</location>
    </subcellularLocation>
</comment>
<feature type="domain" description="ABC transporter" evidence="14">
    <location>
        <begin position="596"/>
        <end position="927"/>
    </location>
</feature>
<evidence type="ECO:0000256" key="6">
    <source>
        <dbReference type="ARBA" id="ARBA00022763"/>
    </source>
</evidence>
<proteinExistence type="predicted"/>
<keyword evidence="12" id="KW-0238">DNA-binding</keyword>
<dbReference type="GO" id="GO:0006289">
    <property type="term" value="P:nucleotide-excision repair"/>
    <property type="evidence" value="ECO:0007669"/>
    <property type="project" value="InterPro"/>
</dbReference>
<dbReference type="Gene3D" id="1.20.1580.10">
    <property type="entry name" value="ABC transporter ATPase like domain"/>
    <property type="match status" value="2"/>
</dbReference>
<dbReference type="SMART" id="SM00382">
    <property type="entry name" value="AAA"/>
    <property type="match status" value="1"/>
</dbReference>
<dbReference type="InterPro" id="IPR004602">
    <property type="entry name" value="UvrA"/>
</dbReference>
<evidence type="ECO:0000256" key="1">
    <source>
        <dbReference type="ARBA" id="ARBA00004496"/>
    </source>
</evidence>
<evidence type="ECO:0000256" key="12">
    <source>
        <dbReference type="ARBA" id="ARBA00023125"/>
    </source>
</evidence>
<evidence type="ECO:0000256" key="5">
    <source>
        <dbReference type="ARBA" id="ARBA00022741"/>
    </source>
</evidence>
<keyword evidence="10" id="KW-0067">ATP-binding</keyword>
<dbReference type="GO" id="GO:0004518">
    <property type="term" value="F:nuclease activity"/>
    <property type="evidence" value="ECO:0007669"/>
    <property type="project" value="UniProtKB-KW"/>
</dbReference>
<keyword evidence="11" id="KW-0267">Excision nuclease</keyword>
<dbReference type="Pfam" id="PF17760">
    <property type="entry name" value="UvrA_inter"/>
    <property type="match status" value="1"/>
</dbReference>
<dbReference type="GO" id="GO:0016887">
    <property type="term" value="F:ATP hydrolysis activity"/>
    <property type="evidence" value="ECO:0007669"/>
    <property type="project" value="InterPro"/>
</dbReference>
<keyword evidence="4" id="KW-0677">Repeat</keyword>
<dbReference type="Pfam" id="PF17755">
    <property type="entry name" value="UvrA_DNA-bind"/>
    <property type="match status" value="1"/>
</dbReference>
<keyword evidence="7" id="KW-0228">DNA excision</keyword>
<keyword evidence="6" id="KW-0227">DNA damage</keyword>
<dbReference type="AlphaFoldDB" id="A0A381QGY3"/>
<keyword evidence="2" id="KW-0963">Cytoplasm</keyword>
<dbReference type="Gene3D" id="3.30.1490.20">
    <property type="entry name" value="ATP-grasp fold, A domain"/>
    <property type="match status" value="1"/>
</dbReference>
<dbReference type="InterPro" id="IPR003439">
    <property type="entry name" value="ABC_transporter-like_ATP-bd"/>
</dbReference>
<accession>A0A381QGY3</accession>
<evidence type="ECO:0000259" key="14">
    <source>
        <dbReference type="PROSITE" id="PS50893"/>
    </source>
</evidence>
<evidence type="ECO:0000256" key="4">
    <source>
        <dbReference type="ARBA" id="ARBA00022737"/>
    </source>
</evidence>
<dbReference type="GO" id="GO:0005737">
    <property type="term" value="C:cytoplasm"/>
    <property type="evidence" value="ECO:0007669"/>
    <property type="project" value="UniProtKB-SubCell"/>
</dbReference>
<dbReference type="PROSITE" id="PS00211">
    <property type="entry name" value="ABC_TRANSPORTER_1"/>
    <property type="match status" value="2"/>
</dbReference>
<dbReference type="Gene3D" id="3.40.50.300">
    <property type="entry name" value="P-loop containing nucleotide triphosphate hydrolases"/>
    <property type="match status" value="2"/>
</dbReference>
<evidence type="ECO:0000256" key="9">
    <source>
        <dbReference type="ARBA" id="ARBA00022833"/>
    </source>
</evidence>
<dbReference type="PANTHER" id="PTHR43152:SF3">
    <property type="entry name" value="UVRABC SYSTEM PROTEIN A"/>
    <property type="match status" value="1"/>
</dbReference>
<dbReference type="GO" id="GO:0009380">
    <property type="term" value="C:excinuclease repair complex"/>
    <property type="evidence" value="ECO:0007669"/>
    <property type="project" value="InterPro"/>
</dbReference>